<keyword evidence="6" id="KW-0677">Repeat</keyword>
<dbReference type="InterPro" id="IPR001965">
    <property type="entry name" value="Znf_PHD"/>
</dbReference>
<dbReference type="Pfam" id="PF02928">
    <property type="entry name" value="zf-C5HC2"/>
    <property type="match status" value="1"/>
</dbReference>
<comment type="cofactor">
    <cofactor evidence="1">
        <name>Fe(2+)</name>
        <dbReference type="ChEBI" id="CHEBI:29033"/>
    </cofactor>
</comment>
<dbReference type="Gene3D" id="1.10.150.60">
    <property type="entry name" value="ARID DNA-binding domain"/>
    <property type="match status" value="1"/>
</dbReference>
<dbReference type="SMART" id="SM00558">
    <property type="entry name" value="JmjC"/>
    <property type="match status" value="1"/>
</dbReference>
<dbReference type="SMART" id="SM00249">
    <property type="entry name" value="PHD"/>
    <property type="match status" value="3"/>
</dbReference>
<proteinExistence type="inferred from homology"/>
<dbReference type="EC" id="1.14.11.67" evidence="4"/>
<dbReference type="CDD" id="cd15515">
    <property type="entry name" value="PHD1_KDM5A_like"/>
    <property type="match status" value="1"/>
</dbReference>
<keyword evidence="5" id="KW-0479">Metal-binding</keyword>
<evidence type="ECO:0000256" key="10">
    <source>
        <dbReference type="ARBA" id="ARBA00022964"/>
    </source>
</evidence>
<evidence type="ECO:0000313" key="23">
    <source>
        <dbReference type="Proteomes" id="UP001303046"/>
    </source>
</evidence>
<keyword evidence="11" id="KW-0560">Oxidoreductase</keyword>
<dbReference type="SUPFAM" id="SSF57903">
    <property type="entry name" value="FYVE/PHD zinc finger"/>
    <property type="match status" value="3"/>
</dbReference>
<dbReference type="SUPFAM" id="SSF51197">
    <property type="entry name" value="Clavaminate synthase-like"/>
    <property type="match status" value="1"/>
</dbReference>
<evidence type="ECO:0000259" key="18">
    <source>
        <dbReference type="PROSITE" id="PS50016"/>
    </source>
</evidence>
<dbReference type="CDD" id="cd15610">
    <property type="entry name" value="PHD3_KDM5A_like"/>
    <property type="match status" value="1"/>
</dbReference>
<dbReference type="PANTHER" id="PTHR10694">
    <property type="entry name" value="LYSINE-SPECIFIC DEMETHYLASE"/>
    <property type="match status" value="1"/>
</dbReference>
<dbReference type="InterPro" id="IPR019787">
    <property type="entry name" value="Znf_PHD-finger"/>
</dbReference>
<comment type="subcellular location">
    <subcellularLocation>
        <location evidence="2">Nucleus</location>
    </subcellularLocation>
</comment>
<feature type="region of interest" description="Disordered" evidence="17">
    <location>
        <begin position="197"/>
        <end position="226"/>
    </location>
</feature>
<evidence type="ECO:0000256" key="16">
    <source>
        <dbReference type="SAM" id="Coils"/>
    </source>
</evidence>
<evidence type="ECO:0000256" key="11">
    <source>
        <dbReference type="ARBA" id="ARBA00023002"/>
    </source>
</evidence>
<evidence type="ECO:0000259" key="21">
    <source>
        <dbReference type="PROSITE" id="PS51184"/>
    </source>
</evidence>
<evidence type="ECO:0000256" key="12">
    <source>
        <dbReference type="ARBA" id="ARBA00023004"/>
    </source>
</evidence>
<dbReference type="Gene3D" id="2.60.120.650">
    <property type="entry name" value="Cupin"/>
    <property type="match status" value="1"/>
</dbReference>
<dbReference type="InterPro" id="IPR013083">
    <property type="entry name" value="Znf_RING/FYVE/PHD"/>
</dbReference>
<dbReference type="PANTHER" id="PTHR10694:SF33">
    <property type="entry name" value="LYSINE-SPECIFIC DEMETHYLASE 5"/>
    <property type="match status" value="1"/>
</dbReference>
<accession>A0ABR1DAU5</accession>
<dbReference type="Proteomes" id="UP001303046">
    <property type="component" value="Unassembled WGS sequence"/>
</dbReference>
<dbReference type="InterPro" id="IPR048615">
    <property type="entry name" value="KDM5_C-hel"/>
</dbReference>
<evidence type="ECO:0000256" key="3">
    <source>
        <dbReference type="ARBA" id="ARBA00006801"/>
    </source>
</evidence>
<feature type="region of interest" description="Disordered" evidence="17">
    <location>
        <begin position="1280"/>
        <end position="1302"/>
    </location>
</feature>
<evidence type="ECO:0000313" key="22">
    <source>
        <dbReference type="EMBL" id="KAK6747030.1"/>
    </source>
</evidence>
<dbReference type="PROSITE" id="PS51184">
    <property type="entry name" value="JMJC"/>
    <property type="match status" value="1"/>
</dbReference>
<evidence type="ECO:0000256" key="8">
    <source>
        <dbReference type="ARBA" id="ARBA00022833"/>
    </source>
</evidence>
<comment type="caution">
    <text evidence="22">The sequence shown here is derived from an EMBL/GenBank/DDBJ whole genome shotgun (WGS) entry which is preliminary data.</text>
</comment>
<feature type="domain" description="JmjN" evidence="20">
    <location>
        <begin position="17"/>
        <end position="58"/>
    </location>
</feature>
<keyword evidence="9" id="KW-0156">Chromatin regulator</keyword>
<feature type="domain" description="ARID" evidence="19">
    <location>
        <begin position="82"/>
        <end position="171"/>
    </location>
</feature>
<evidence type="ECO:0000256" key="15">
    <source>
        <dbReference type="PROSITE-ProRule" id="PRU00146"/>
    </source>
</evidence>
<dbReference type="Pfam" id="PF08429">
    <property type="entry name" value="PLU-1"/>
    <property type="match status" value="1"/>
</dbReference>
<dbReference type="Pfam" id="PF21323">
    <property type="entry name" value="KDM5_C-hel"/>
    <property type="match status" value="1"/>
</dbReference>
<evidence type="ECO:0000256" key="17">
    <source>
        <dbReference type="SAM" id="MobiDB-lite"/>
    </source>
</evidence>
<dbReference type="PROSITE" id="PS51011">
    <property type="entry name" value="ARID"/>
    <property type="match status" value="1"/>
</dbReference>
<feature type="domain" description="PHD-type" evidence="18">
    <location>
        <begin position="235"/>
        <end position="285"/>
    </location>
</feature>
<dbReference type="SMART" id="SM01014">
    <property type="entry name" value="ARID"/>
    <property type="match status" value="1"/>
</dbReference>
<dbReference type="SMART" id="SM00501">
    <property type="entry name" value="BRIGHT"/>
    <property type="match status" value="1"/>
</dbReference>
<evidence type="ECO:0000256" key="14">
    <source>
        <dbReference type="ARBA" id="ARBA00048734"/>
    </source>
</evidence>
<sequence length="1375" mass="157915">MENFDKFYRYFERPPFAPVYYPTPEEFLDPIAYVAKIRPEAEEYGVVKIIPPENFKPPFAINNETFEFTPRIQKLNEVEALVRERLVFMDKLTTYWNLQGFEFKPLVVDGKTIDLFRLYKIVCSFGGADVVTSKKQWSHVSRKVNVRSNHGPSNIKTFFTKFIHPFVIMIEKQENDNVDELVCDEETKDSKEECIPTMQGRRRQPRPQGRMMAGLPQPKKAKAATPKKKADPMENVYCVVCRRGDEEDRLLLCEDCDKSMHTHCCVPPLDGVPKGEWRCPTCVAKEVAKIGVNFGFYDAHTTYNLFTFAEYANKFKTDYFNVKEPEDVSDEAVEREFWRIVNDMDDTVSVKYGADLITSKVGSGFPRKGDDYRGVDAKQKHYYANHAWNLNNLPVLRESVLSHIETGISGMMVPWVYVGMCFSTFCWHTEDHWTYSINYNHWGERKIWYGIGGNYATHFEEVVRDLAPGVTKQKDIFHHMTTAVNPAILLSKGVKIWTVHQNAGEFVITFPRAYHAGYNEGLNFAEAVNFAPIDWLSKGRQCIREYAYVRRFCVFSHDELVLKMASSCDKLGIAMSLAALDEMLEISKRESQDRVHVMESGISLSRRENFETIADDARTCRYCNTTVFLSGLSCGHGRTVCLEHYDHLCNKCPVSERVLRYRYTIEELNDIVHKLEERTTLYFEWKEQVDNILNDSKKPSMTAVENLVETARHKRFPHTTPLIRLLDITKKSHAASEKARTLLNGKVRTRVKTRIQRADTRLDIAGIRSLIDELQSLPCDQQSLVEEVESLINRIEKWQEEARAAIEECKSEDSKASSVDLRELVERGEGFDVRLDEIDQLWRTIEMREWSAQAKLVLEWTTTDDMENDDEFLSRERWKADDILRLISEGSRLFPSDSPSSPLNCLHSRLKTALLAESKVERLFADPSSAEGDLDSLWSEIRESDWLNSKVMDNMREELLRVRAVRERTTNKETTLCDCLELVKACEESKFLLNSELHKKILLDRDGLLKFTQRLMNLFQKPSSYYNLVEIIRDRDDIAALVEGQVIPHFLVDSPAPEDQWTQLREFSSCAEMKEHLYALRDQQRALIGSLQDANSKRSPVDTCVCVSSSNSQQHSDILVCILCRAKYHVSCCQWDPFLERLPEGAYLCVRCLRGRRPCIEDVQAACNLAPSNSLEVILVRELVSRGKELAYEAKTLLADIAVVGDELSGELKDRFLLRTAQSVVESVMACEVLDMDVLPNVAPLIQKTFSSVLDPQKKAWCSLRDRPTRSSPMPFIFIRPKRGKRNSSGKHSSKKERKKSRVVYHQDNEMCSADTCLKPYGETVGWILCEAGCARWYHYVCIGMTAESAKALPSYICYRCSSSTQQVAQHPVAV</sequence>
<evidence type="ECO:0000259" key="20">
    <source>
        <dbReference type="PROSITE" id="PS51183"/>
    </source>
</evidence>
<evidence type="ECO:0000256" key="2">
    <source>
        <dbReference type="ARBA" id="ARBA00004123"/>
    </source>
</evidence>
<dbReference type="EMBL" id="JAVFWL010000004">
    <property type="protein sequence ID" value="KAK6747030.1"/>
    <property type="molecule type" value="Genomic_DNA"/>
</dbReference>
<evidence type="ECO:0000259" key="19">
    <source>
        <dbReference type="PROSITE" id="PS51011"/>
    </source>
</evidence>
<dbReference type="InterPro" id="IPR004198">
    <property type="entry name" value="Znf_C5HC2"/>
</dbReference>
<evidence type="ECO:0000256" key="5">
    <source>
        <dbReference type="ARBA" id="ARBA00022723"/>
    </source>
</evidence>
<evidence type="ECO:0000256" key="1">
    <source>
        <dbReference type="ARBA" id="ARBA00001954"/>
    </source>
</evidence>
<feature type="domain" description="JmjC" evidence="21">
    <location>
        <begin position="382"/>
        <end position="547"/>
    </location>
</feature>
<evidence type="ECO:0000256" key="7">
    <source>
        <dbReference type="ARBA" id="ARBA00022771"/>
    </source>
</evidence>
<protein>
    <recommendedName>
        <fullName evidence="4">[histone H3]-trimethyl-L-lysine(4) demethylase</fullName>
        <ecNumber evidence="4">1.14.11.67</ecNumber>
    </recommendedName>
</protein>
<evidence type="ECO:0000256" key="4">
    <source>
        <dbReference type="ARBA" id="ARBA00012902"/>
    </source>
</evidence>
<dbReference type="SMART" id="SM00545">
    <property type="entry name" value="JmjN"/>
    <property type="match status" value="1"/>
</dbReference>
<keyword evidence="8" id="KW-0862">Zinc</keyword>
<comment type="similarity">
    <text evidence="3">Belongs to the JARID1 histone demethylase family.</text>
</comment>
<keyword evidence="13" id="KW-0539">Nucleus</keyword>
<dbReference type="InterPro" id="IPR001606">
    <property type="entry name" value="ARID_dom"/>
</dbReference>
<comment type="catalytic activity">
    <reaction evidence="14">
        <text>N(6),N(6),N(6)-trimethyl-L-lysyl(4)-[histone H3] + 3 2-oxoglutarate + 3 O2 = L-lysyl(4)-[histone H3] + 3 formaldehyde + 3 succinate + 3 CO2</text>
        <dbReference type="Rhea" id="RHEA:60208"/>
        <dbReference type="Rhea" id="RHEA-COMP:15537"/>
        <dbReference type="Rhea" id="RHEA-COMP:15547"/>
        <dbReference type="ChEBI" id="CHEBI:15379"/>
        <dbReference type="ChEBI" id="CHEBI:16526"/>
        <dbReference type="ChEBI" id="CHEBI:16810"/>
        <dbReference type="ChEBI" id="CHEBI:16842"/>
        <dbReference type="ChEBI" id="CHEBI:29969"/>
        <dbReference type="ChEBI" id="CHEBI:30031"/>
        <dbReference type="ChEBI" id="CHEBI:61961"/>
        <dbReference type="EC" id="1.14.11.67"/>
    </reaction>
</comment>
<keyword evidence="16" id="KW-0175">Coiled coil</keyword>
<dbReference type="Pfam" id="PF02373">
    <property type="entry name" value="JmjC"/>
    <property type="match status" value="1"/>
</dbReference>
<keyword evidence="7 15" id="KW-0863">Zinc-finger</keyword>
<dbReference type="SUPFAM" id="SSF46774">
    <property type="entry name" value="ARID-like"/>
    <property type="match status" value="1"/>
</dbReference>
<dbReference type="PROSITE" id="PS51183">
    <property type="entry name" value="JMJN"/>
    <property type="match status" value="1"/>
</dbReference>
<dbReference type="InterPro" id="IPR003347">
    <property type="entry name" value="JmjC_dom"/>
</dbReference>
<organism evidence="22 23">
    <name type="scientific">Necator americanus</name>
    <name type="common">Human hookworm</name>
    <dbReference type="NCBI Taxonomy" id="51031"/>
    <lineage>
        <taxon>Eukaryota</taxon>
        <taxon>Metazoa</taxon>
        <taxon>Ecdysozoa</taxon>
        <taxon>Nematoda</taxon>
        <taxon>Chromadorea</taxon>
        <taxon>Rhabditida</taxon>
        <taxon>Rhabditina</taxon>
        <taxon>Rhabditomorpha</taxon>
        <taxon>Strongyloidea</taxon>
        <taxon>Ancylostomatidae</taxon>
        <taxon>Bunostominae</taxon>
        <taxon>Necator</taxon>
    </lineage>
</organism>
<feature type="coiled-coil region" evidence="16">
    <location>
        <begin position="781"/>
        <end position="815"/>
    </location>
</feature>
<reference evidence="22 23" key="1">
    <citation type="submission" date="2023-08" db="EMBL/GenBank/DDBJ databases">
        <title>A Necator americanus chromosomal reference genome.</title>
        <authorList>
            <person name="Ilik V."/>
            <person name="Petrzelkova K.J."/>
            <person name="Pardy F."/>
            <person name="Fuh T."/>
            <person name="Niatou-Singa F.S."/>
            <person name="Gouil Q."/>
            <person name="Baker L."/>
            <person name="Ritchie M.E."/>
            <person name="Jex A.R."/>
            <person name="Gazzola D."/>
            <person name="Li H."/>
            <person name="Toshio Fujiwara R."/>
            <person name="Zhan B."/>
            <person name="Aroian R.V."/>
            <person name="Pafco B."/>
            <person name="Schwarz E.M."/>
        </authorList>
    </citation>
    <scope>NUCLEOTIDE SEQUENCE [LARGE SCALE GENOMIC DNA]</scope>
    <source>
        <strain evidence="22 23">Aroian</strain>
        <tissue evidence="22">Whole animal</tissue>
    </source>
</reference>
<name>A0ABR1DAU5_NECAM</name>
<dbReference type="Pfam" id="PF02375">
    <property type="entry name" value="JmjN"/>
    <property type="match status" value="1"/>
</dbReference>
<dbReference type="CDD" id="cd16100">
    <property type="entry name" value="ARID"/>
    <property type="match status" value="1"/>
</dbReference>
<keyword evidence="23" id="KW-1185">Reference proteome</keyword>
<dbReference type="PROSITE" id="PS50016">
    <property type="entry name" value="ZF_PHD_2"/>
    <property type="match status" value="1"/>
</dbReference>
<keyword evidence="12" id="KW-0408">Iron</keyword>
<dbReference type="Pfam" id="PF01388">
    <property type="entry name" value="ARID"/>
    <property type="match status" value="1"/>
</dbReference>
<keyword evidence="10" id="KW-0223">Dioxygenase</keyword>
<evidence type="ECO:0000256" key="9">
    <source>
        <dbReference type="ARBA" id="ARBA00022853"/>
    </source>
</evidence>
<evidence type="ECO:0000256" key="13">
    <source>
        <dbReference type="ARBA" id="ARBA00023242"/>
    </source>
</evidence>
<feature type="compositionally biased region" description="Low complexity" evidence="17">
    <location>
        <begin position="206"/>
        <end position="218"/>
    </location>
</feature>
<dbReference type="Gene3D" id="3.30.40.10">
    <property type="entry name" value="Zinc/RING finger domain, C3HC4 (zinc finger)"/>
    <property type="match status" value="3"/>
</dbReference>
<dbReference type="InterPro" id="IPR036431">
    <property type="entry name" value="ARID_dom_sf"/>
</dbReference>
<evidence type="ECO:0000256" key="6">
    <source>
        <dbReference type="ARBA" id="ARBA00022737"/>
    </source>
</evidence>
<gene>
    <name evidence="22" type="primary">Necator_chrIV.g13627</name>
    <name evidence="22" type="ORF">RB195_000336</name>
</gene>
<dbReference type="InterPro" id="IPR013637">
    <property type="entry name" value="Lys_sp_deMease-like_dom"/>
</dbReference>
<dbReference type="Pfam" id="PF00628">
    <property type="entry name" value="PHD"/>
    <property type="match status" value="1"/>
</dbReference>
<dbReference type="InterPro" id="IPR011011">
    <property type="entry name" value="Znf_FYVE_PHD"/>
</dbReference>
<dbReference type="InterPro" id="IPR003349">
    <property type="entry name" value="JmjN"/>
</dbReference>